<reference evidence="8" key="1">
    <citation type="submission" date="2017-02" db="UniProtKB">
        <authorList>
            <consortium name="WormBaseParasite"/>
        </authorList>
    </citation>
    <scope>IDENTIFICATION</scope>
</reference>
<feature type="compositionally biased region" description="Low complexity" evidence="3">
    <location>
        <begin position="612"/>
        <end position="637"/>
    </location>
</feature>
<dbReference type="STRING" id="60517.A0A0R3W9H5"/>
<evidence type="ECO:0000259" key="4">
    <source>
        <dbReference type="PROSITE" id="PS50014"/>
    </source>
</evidence>
<dbReference type="PROSITE" id="PS50014">
    <property type="entry name" value="BROMODOMAIN_2"/>
    <property type="match status" value="2"/>
</dbReference>
<feature type="domain" description="NET" evidence="5">
    <location>
        <begin position="487"/>
        <end position="569"/>
    </location>
</feature>
<dbReference type="GO" id="GO:0005634">
    <property type="term" value="C:nucleus"/>
    <property type="evidence" value="ECO:0007669"/>
    <property type="project" value="TreeGrafter"/>
</dbReference>
<dbReference type="SMART" id="SM00297">
    <property type="entry name" value="BROMO"/>
    <property type="match status" value="2"/>
</dbReference>
<dbReference type="PANTHER" id="PTHR22880:SF225">
    <property type="entry name" value="BROMODOMAIN-CONTAINING PROTEIN BET-1-RELATED"/>
    <property type="match status" value="1"/>
</dbReference>
<dbReference type="GO" id="GO:0000785">
    <property type="term" value="C:chromatin"/>
    <property type="evidence" value="ECO:0007669"/>
    <property type="project" value="TreeGrafter"/>
</dbReference>
<dbReference type="InterPro" id="IPR018359">
    <property type="entry name" value="Bromodomain_CS"/>
</dbReference>
<dbReference type="WBParaSite" id="TASK_0000710201-mRNA-1">
    <property type="protein sequence ID" value="TASK_0000710201-mRNA-1"/>
    <property type="gene ID" value="TASK_0000710201"/>
</dbReference>
<proteinExistence type="predicted"/>
<dbReference type="InterPro" id="IPR036427">
    <property type="entry name" value="Bromodomain-like_sf"/>
</dbReference>
<dbReference type="Pfam" id="PF00439">
    <property type="entry name" value="Bromodomain"/>
    <property type="match status" value="2"/>
</dbReference>
<feature type="region of interest" description="Disordered" evidence="3">
    <location>
        <begin position="727"/>
        <end position="746"/>
    </location>
</feature>
<organism evidence="8">
    <name type="scientific">Taenia asiatica</name>
    <name type="common">Asian tapeworm</name>
    <dbReference type="NCBI Taxonomy" id="60517"/>
    <lineage>
        <taxon>Eukaryota</taxon>
        <taxon>Metazoa</taxon>
        <taxon>Spiralia</taxon>
        <taxon>Lophotrochozoa</taxon>
        <taxon>Platyhelminthes</taxon>
        <taxon>Cestoda</taxon>
        <taxon>Eucestoda</taxon>
        <taxon>Cyclophyllidea</taxon>
        <taxon>Taeniidae</taxon>
        <taxon>Taenia</taxon>
    </lineage>
</organism>
<dbReference type="Gene3D" id="1.20.920.10">
    <property type="entry name" value="Bromodomain-like"/>
    <property type="match status" value="2"/>
</dbReference>
<dbReference type="GO" id="GO:0006355">
    <property type="term" value="P:regulation of DNA-templated transcription"/>
    <property type="evidence" value="ECO:0007669"/>
    <property type="project" value="TreeGrafter"/>
</dbReference>
<dbReference type="InterPro" id="IPR027353">
    <property type="entry name" value="NET_dom"/>
</dbReference>
<feature type="compositionally biased region" description="Basic and acidic residues" evidence="3">
    <location>
        <begin position="583"/>
        <end position="604"/>
    </location>
</feature>
<dbReference type="InterPro" id="IPR001487">
    <property type="entry name" value="Bromodomain"/>
</dbReference>
<sequence length="999" mass="110524">MDATGVKSRVAKVNTNQLEYIKRNVIAVIAKDKLAWPFLKPVDHHKLNLPDYPKIIKHPMDLGTIKQRLNLKFYRHGAECLRDLFTMFRNCYIFNKPGDDVVAMAMKLERVAREKLQNLPYPEVELTSQKLNASHAAPTSNLSTDSNFSMSVLNNTEELNGSSLVPPTTPSGVSLHQQGSLPCSVNKKAPKRKSDSLDDVPSTPHSMDDSRERRVSKKPKVEERVIGKRVRLSESLKQCSNLLKDLCAARYRQYNQLFLKPVDVERLGLHDYHDIITHPMDLSTIRTKLDSGAYQNKNEFAADMRLMFDNCYKYNGEKSDVSDLGRALQGIFEENFVKILDDDADGVRTADSRSCEAMIQAVIKDHQRIVAQYNKFGEELQKLSSNVATILTILDYPSEQAGIKMPKKGQLAVHNFSALSSFGDHIGRYSEFRALTLAFRKTKNTQKTKKKSQNASTYQNAVSAQAASTVPGAPNALAVAPYGVDEDFVSDANARPMTYDEKRQLSLDINKLPGEKLGRVVQIIQQREPSHRDCNPDEIEIDFETLQSSTLRELERYVKSVLQKAKSTRKYAKKAGSGAQSTKSREESMKKKEEELEGRLREMGAMDMNPGESSNRLSASSSSSESETSSESSGSESSDSKADSESTALLFTDSSFQLISASCEGVYVGTRQSVSTVDVLCLVTFLAMAPCDGGQASRQHHNGGGGGHSSTVKLLVHESAAPMSYSNIGGSHFSSQQESQAVRPSPAALSGVVGLVPGASPPHAPSKRVNLDSAPSPRSGPPPTQQQQQPVQQSQNDESSDSDYEGIDQLPHPAWACDRKQAKREHSQTPKHPTADTVVAASSTAKAAALPSSASQLGLPAVASSNSLVDSTENKGGGIQRKFLDENTAALQIVREAKRQSQWTSKMAEERAAREREEALQRQREQNQAKENERRKESEARRVEDEKRRNLELRKRADRLKRAEMPSMAEPINPHELLTEFESTIDPIAIDTSFGLRQY</sequence>
<dbReference type="Gene3D" id="1.20.1270.220">
    <property type="match status" value="1"/>
</dbReference>
<protein>
    <submittedName>
        <fullName evidence="8">Bromo domain-containing protein</fullName>
    </submittedName>
</protein>
<dbReference type="PRINTS" id="PR00503">
    <property type="entry name" value="BROMODOMAIN"/>
</dbReference>
<keyword evidence="1 2" id="KW-0103">Bromodomain</keyword>
<evidence type="ECO:0000256" key="1">
    <source>
        <dbReference type="ARBA" id="ARBA00023117"/>
    </source>
</evidence>
<feature type="domain" description="Bromo" evidence="4">
    <location>
        <begin position="30"/>
        <end position="102"/>
    </location>
</feature>
<dbReference type="InterPro" id="IPR038336">
    <property type="entry name" value="NET_sf"/>
</dbReference>
<dbReference type="PROSITE" id="PS51525">
    <property type="entry name" value="NET"/>
    <property type="match status" value="1"/>
</dbReference>
<feature type="domain" description="Bromo" evidence="4">
    <location>
        <begin position="250"/>
        <end position="322"/>
    </location>
</feature>
<gene>
    <name evidence="6" type="ORF">TASK_LOCUS7103</name>
</gene>
<evidence type="ECO:0000313" key="6">
    <source>
        <dbReference type="EMBL" id="VDK37868.1"/>
    </source>
</evidence>
<dbReference type="SUPFAM" id="SSF47370">
    <property type="entry name" value="Bromodomain"/>
    <property type="match status" value="2"/>
</dbReference>
<evidence type="ECO:0000259" key="5">
    <source>
        <dbReference type="PROSITE" id="PS51525"/>
    </source>
</evidence>
<feature type="compositionally biased region" description="Basic and acidic residues" evidence="3">
    <location>
        <begin position="907"/>
        <end position="953"/>
    </location>
</feature>
<feature type="compositionally biased region" description="Low complexity" evidence="3">
    <location>
        <begin position="785"/>
        <end position="797"/>
    </location>
</feature>
<feature type="region of interest" description="Disordered" evidence="3">
    <location>
        <begin position="159"/>
        <end position="221"/>
    </location>
</feature>
<evidence type="ECO:0000313" key="8">
    <source>
        <dbReference type="WBParaSite" id="TASK_0000710201-mRNA-1"/>
    </source>
</evidence>
<keyword evidence="7" id="KW-1185">Reference proteome</keyword>
<feature type="compositionally biased region" description="Basic and acidic residues" evidence="3">
    <location>
        <begin position="817"/>
        <end position="828"/>
    </location>
</feature>
<reference evidence="6 7" key="2">
    <citation type="submission" date="2018-11" db="EMBL/GenBank/DDBJ databases">
        <authorList>
            <consortium name="Pathogen Informatics"/>
        </authorList>
    </citation>
    <scope>NUCLEOTIDE SEQUENCE [LARGE SCALE GENOMIC DNA]</scope>
</reference>
<dbReference type="PROSITE" id="PS00633">
    <property type="entry name" value="BROMODOMAIN_1"/>
    <property type="match status" value="1"/>
</dbReference>
<dbReference type="EMBL" id="UYRS01018574">
    <property type="protein sequence ID" value="VDK37868.1"/>
    <property type="molecule type" value="Genomic_DNA"/>
</dbReference>
<evidence type="ECO:0000256" key="2">
    <source>
        <dbReference type="PROSITE-ProRule" id="PRU00035"/>
    </source>
</evidence>
<feature type="compositionally biased region" description="Low complexity" evidence="3">
    <location>
        <begin position="835"/>
        <end position="861"/>
    </location>
</feature>
<dbReference type="AlphaFoldDB" id="A0A0R3W9H5"/>
<evidence type="ECO:0000256" key="3">
    <source>
        <dbReference type="SAM" id="MobiDB-lite"/>
    </source>
</evidence>
<feature type="region of interest" description="Disordered" evidence="3">
    <location>
        <begin position="569"/>
        <end position="644"/>
    </location>
</feature>
<dbReference type="InterPro" id="IPR050935">
    <property type="entry name" value="Bromo_chromatin_reader"/>
</dbReference>
<dbReference type="GO" id="GO:0006338">
    <property type="term" value="P:chromatin remodeling"/>
    <property type="evidence" value="ECO:0007669"/>
    <property type="project" value="TreeGrafter"/>
</dbReference>
<feature type="compositionally biased region" description="Polar residues" evidence="3">
    <location>
        <begin position="727"/>
        <end position="742"/>
    </location>
</feature>
<feature type="compositionally biased region" description="Basic and acidic residues" evidence="3">
    <location>
        <begin position="206"/>
        <end position="221"/>
    </location>
</feature>
<dbReference type="FunFam" id="1.20.1270.220:FF:000001">
    <property type="entry name" value="bromodomain-containing protein 2 isoform X1"/>
    <property type="match status" value="1"/>
</dbReference>
<accession>A0A0R3W9H5</accession>
<dbReference type="OrthoDB" id="21449at2759"/>
<dbReference type="PANTHER" id="PTHR22880">
    <property type="entry name" value="FALZ-RELATED BROMODOMAIN-CONTAINING PROTEINS"/>
    <property type="match status" value="1"/>
</dbReference>
<feature type="region of interest" description="Disordered" evidence="3">
    <location>
        <begin position="753"/>
        <end position="879"/>
    </location>
</feature>
<name>A0A0R3W9H5_TAEAS</name>
<evidence type="ECO:0000313" key="7">
    <source>
        <dbReference type="Proteomes" id="UP000282613"/>
    </source>
</evidence>
<dbReference type="Proteomes" id="UP000282613">
    <property type="component" value="Unassembled WGS sequence"/>
</dbReference>
<feature type="compositionally biased region" description="Polar residues" evidence="3">
    <location>
        <begin position="159"/>
        <end position="183"/>
    </location>
</feature>
<feature type="region of interest" description="Disordered" evidence="3">
    <location>
        <begin position="898"/>
        <end position="953"/>
    </location>
</feature>
<dbReference type="Pfam" id="PF17035">
    <property type="entry name" value="BET"/>
    <property type="match status" value="1"/>
</dbReference>